<gene>
    <name evidence="2" type="ORF">ACFPYI_00080</name>
</gene>
<name>A0ABD5RGL2_9EURY</name>
<organism evidence="2 3">
    <name type="scientific">Halomarina salina</name>
    <dbReference type="NCBI Taxonomy" id="1872699"/>
    <lineage>
        <taxon>Archaea</taxon>
        <taxon>Methanobacteriati</taxon>
        <taxon>Methanobacteriota</taxon>
        <taxon>Stenosarchaea group</taxon>
        <taxon>Halobacteria</taxon>
        <taxon>Halobacteriales</taxon>
        <taxon>Natronomonadaceae</taxon>
        <taxon>Halomarina</taxon>
    </lineage>
</organism>
<feature type="region of interest" description="Disordered" evidence="1">
    <location>
        <begin position="402"/>
        <end position="423"/>
    </location>
</feature>
<proteinExistence type="predicted"/>
<feature type="region of interest" description="Disordered" evidence="1">
    <location>
        <begin position="770"/>
        <end position="791"/>
    </location>
</feature>
<reference evidence="2 3" key="1">
    <citation type="journal article" date="2019" name="Int. J. Syst. Evol. Microbiol.">
        <title>The Global Catalogue of Microorganisms (GCM) 10K type strain sequencing project: providing services to taxonomists for standard genome sequencing and annotation.</title>
        <authorList>
            <consortium name="The Broad Institute Genomics Platform"/>
            <consortium name="The Broad Institute Genome Sequencing Center for Infectious Disease"/>
            <person name="Wu L."/>
            <person name="Ma J."/>
        </authorList>
    </citation>
    <scope>NUCLEOTIDE SEQUENCE [LARGE SCALE GENOMIC DNA]</scope>
    <source>
        <strain evidence="2 3">CGMCC 1.12543</strain>
    </source>
</reference>
<dbReference type="AlphaFoldDB" id="A0ABD5RGL2"/>
<dbReference type="SUPFAM" id="SSF52540">
    <property type="entry name" value="P-loop containing nucleoside triphosphate hydrolases"/>
    <property type="match status" value="1"/>
</dbReference>
<keyword evidence="2" id="KW-0067">ATP-binding</keyword>
<dbReference type="Gene3D" id="3.40.50.300">
    <property type="entry name" value="P-loop containing nucleotide triphosphate hydrolases"/>
    <property type="match status" value="1"/>
</dbReference>
<evidence type="ECO:0000313" key="3">
    <source>
        <dbReference type="Proteomes" id="UP001596099"/>
    </source>
</evidence>
<accession>A0ABD5RGL2</accession>
<dbReference type="InterPro" id="IPR051162">
    <property type="entry name" value="T4SS_component"/>
</dbReference>
<evidence type="ECO:0000313" key="2">
    <source>
        <dbReference type="EMBL" id="MFC5969716.1"/>
    </source>
</evidence>
<dbReference type="RefSeq" id="WP_247418037.1">
    <property type="nucleotide sequence ID" value="NZ_JALLGW010000001.1"/>
</dbReference>
<dbReference type="InterPro" id="IPR027417">
    <property type="entry name" value="P-loop_NTPase"/>
</dbReference>
<dbReference type="CDD" id="cd01127">
    <property type="entry name" value="TrwB_TraG_TraD_VirD4"/>
    <property type="match status" value="1"/>
</dbReference>
<sequence length="1161" mass="128201">MASDNTQNSDIFGDWNERSAIEITPTTDSLDPIQVVRHLKRCHSVLDEEILEWQLILDGGGCTYRISAPPRVLDDIHPILREALAGYALRRVEIMEPLPIDEASLCGVEFEGHGARKNDWQTGLRPLITDTTPAHNAPAHNAPARDTKPAFTSLVNSLAETEATVVYQALLTARDDWTHLADDRRYQLKHNLDTVAMRLGNFLFPPDPEADIEPYEGHEDRIERITSMDTRCSFTVAARAIAWGPESDHALKSLTSALNTSRGKYYEPVGVHSDQPLQLAERMGARTIPTCTMLMRLFIWLLGSSVRPTLVADARSLAHFCTIDGGQLTSNGRRRIAATPPERTGLPQPAENILDQYKSGFPLGTALSSDGEPTQQIALPPSMQSRHILILGKSGAGKTIFGESGMLNNQPRQSDATDGRSPRQLGASIIIDGKGDGMPQEYLQAHYAKHGTLDGVYYFKCAEILPAVSFFDIEPALSSNIPREQAVEDIADHYIEILEIIMGTERFHQAVKSPSAIRYLIKALFDPVHGGDAFSHDALEKAAVDMKATEDAPPVSDENLKRMLGSITSDTTQTIEMVMGGAETRINKIPEDSRLKKLFTHVPEEGDAQFAFSDVLDDENATIIFDTSGFRSRSQRALTLVLLSKLWTALKHRATNQMGDNPIVSLYIEEAADVASTRLMTDLLSKGRGFDLSVVLSMQFPKQVRAASTRGYAELLNNISTLISGNVAVDADLATRFATSDMSATEAGNRLRSLKRGEWLASLPSEFGVPEPRPFTLQSPSLPDGHPESDRPLTPAMQAGFDGLFDLLREDTLDQYGIDITDTERASAAPSSEPTVTPDHAHVLEYTKRFPEGIEYDATAEVIVCSHCETRYKTSLDGLLMAVECCYGLDRLDREDVPLCSLSTKLSPDERAATGYSNQQVFFLQAVYDAHQQRVDSDWEYNLIWDSMVRLQEYTGVTQHHVNELIDDGLLSKDTDYPHRLFTVTAGGRSLLNEAHKSGIAFGDGEGDLGESSFHVAMVLLGMMLLQRNYVESPDSAATHVQAYYDIGGSSRLDAVALNDDGEVIVTFEAERLNHDIAEAVPSDYDKMGAFDPEEAIWLVESRKAAHKLLNTLNDPNEGPQRVEQTYSESTAPRDFIIDTPGLTQVYTFRDVRDMLAEDTE</sequence>
<comment type="caution">
    <text evidence="2">The sequence shown here is derived from an EMBL/GenBank/DDBJ whole genome shotgun (WGS) entry which is preliminary data.</text>
</comment>
<protein>
    <submittedName>
        <fullName evidence="2">ATP-binding protein</fullName>
    </submittedName>
</protein>
<dbReference type="Proteomes" id="UP001596099">
    <property type="component" value="Unassembled WGS sequence"/>
</dbReference>
<keyword evidence="3" id="KW-1185">Reference proteome</keyword>
<dbReference type="GO" id="GO:0005524">
    <property type="term" value="F:ATP binding"/>
    <property type="evidence" value="ECO:0007669"/>
    <property type="project" value="UniProtKB-KW"/>
</dbReference>
<dbReference type="EMBL" id="JBHSQH010000001">
    <property type="protein sequence ID" value="MFC5969716.1"/>
    <property type="molecule type" value="Genomic_DNA"/>
</dbReference>
<dbReference type="PANTHER" id="PTHR30121">
    <property type="entry name" value="UNCHARACTERIZED PROTEIN YJGR-RELATED"/>
    <property type="match status" value="1"/>
</dbReference>
<evidence type="ECO:0000256" key="1">
    <source>
        <dbReference type="SAM" id="MobiDB-lite"/>
    </source>
</evidence>
<dbReference type="PANTHER" id="PTHR30121:SF6">
    <property type="entry name" value="SLR6007 PROTEIN"/>
    <property type="match status" value="1"/>
</dbReference>
<keyword evidence="2" id="KW-0547">Nucleotide-binding</keyword>